<dbReference type="Proteomes" id="UP000053555">
    <property type="component" value="Unassembled WGS sequence"/>
</dbReference>
<dbReference type="EMBL" id="KN668593">
    <property type="protein sequence ID" value="KHN05258.1"/>
    <property type="molecule type" value="Genomic_DNA"/>
</dbReference>
<reference evidence="1" key="1">
    <citation type="submission" date="2014-07" db="EMBL/GenBank/DDBJ databases">
        <title>Identification of a novel salt tolerance gene in wild soybean by whole-genome sequencing.</title>
        <authorList>
            <person name="Lam H.-M."/>
            <person name="Qi X."/>
            <person name="Li M.-W."/>
            <person name="Liu X."/>
            <person name="Xie M."/>
            <person name="Ni M."/>
            <person name="Xu X."/>
        </authorList>
    </citation>
    <scope>NUCLEOTIDE SEQUENCE [LARGE SCALE GENOMIC DNA]</scope>
    <source>
        <tissue evidence="1">Root</tissue>
    </source>
</reference>
<organism evidence="1">
    <name type="scientific">Glycine soja</name>
    <name type="common">Wild soybean</name>
    <dbReference type="NCBI Taxonomy" id="3848"/>
    <lineage>
        <taxon>Eukaryota</taxon>
        <taxon>Viridiplantae</taxon>
        <taxon>Streptophyta</taxon>
        <taxon>Embryophyta</taxon>
        <taxon>Tracheophyta</taxon>
        <taxon>Spermatophyta</taxon>
        <taxon>Magnoliopsida</taxon>
        <taxon>eudicotyledons</taxon>
        <taxon>Gunneridae</taxon>
        <taxon>Pentapetalae</taxon>
        <taxon>rosids</taxon>
        <taxon>fabids</taxon>
        <taxon>Fabales</taxon>
        <taxon>Fabaceae</taxon>
        <taxon>Papilionoideae</taxon>
        <taxon>50 kb inversion clade</taxon>
        <taxon>NPAAA clade</taxon>
        <taxon>indigoferoid/millettioid clade</taxon>
        <taxon>Phaseoleae</taxon>
        <taxon>Glycine</taxon>
        <taxon>Glycine subgen. Soja</taxon>
    </lineage>
</organism>
<protein>
    <submittedName>
        <fullName evidence="1">Uncharacterized protein</fullName>
    </submittedName>
</protein>
<dbReference type="PANTHER" id="PTHR47576:SF2">
    <property type="entry name" value="BRCT DOMAIN DNA REPAIR PROTEIN-RELATED"/>
    <property type="match status" value="1"/>
</dbReference>
<sequence length="83" mass="9765">MGPSSRTFFSHNGFTCLQVLDHIRAFYQENMSRQEIGAAIHSDSRHADRIRSMFKIPFYPNSIRFDFLIHQPTNVKRIILLIK</sequence>
<accession>A0A0B2PC89</accession>
<dbReference type="PANTHER" id="PTHR47576">
    <property type="entry name" value="BRCT DOMAIN DNA REPAIR PROTEIN-RELATED"/>
    <property type="match status" value="1"/>
</dbReference>
<proteinExistence type="predicted"/>
<gene>
    <name evidence="1" type="ORF">glysoja_047368</name>
</gene>
<name>A0A0B2PC89_GLYSO</name>
<evidence type="ECO:0000313" key="1">
    <source>
        <dbReference type="EMBL" id="KHN05258.1"/>
    </source>
</evidence>
<dbReference type="AlphaFoldDB" id="A0A0B2PC89"/>